<feature type="transmembrane region" description="Helical" evidence="1">
    <location>
        <begin position="7"/>
        <end position="28"/>
    </location>
</feature>
<gene>
    <name evidence="2" type="ORF">ETD85_49320</name>
</gene>
<dbReference type="EMBL" id="VCKX01000273">
    <property type="protein sequence ID" value="TMR22520.1"/>
    <property type="molecule type" value="Genomic_DNA"/>
</dbReference>
<dbReference type="Proteomes" id="UP000306628">
    <property type="component" value="Unassembled WGS sequence"/>
</dbReference>
<organism evidence="2 3">
    <name type="scientific">Nonomuraea zeae</name>
    <dbReference type="NCBI Taxonomy" id="1642303"/>
    <lineage>
        <taxon>Bacteria</taxon>
        <taxon>Bacillati</taxon>
        <taxon>Actinomycetota</taxon>
        <taxon>Actinomycetes</taxon>
        <taxon>Streptosporangiales</taxon>
        <taxon>Streptosporangiaceae</taxon>
        <taxon>Nonomuraea</taxon>
    </lineage>
</organism>
<dbReference type="OrthoDB" id="3542165at2"/>
<comment type="caution">
    <text evidence="2">The sequence shown here is derived from an EMBL/GenBank/DDBJ whole genome shotgun (WGS) entry which is preliminary data.</text>
</comment>
<keyword evidence="1" id="KW-1133">Transmembrane helix</keyword>
<dbReference type="RefSeq" id="WP_138696779.1">
    <property type="nucleotide sequence ID" value="NZ_JBHSAZ010000112.1"/>
</dbReference>
<dbReference type="AlphaFoldDB" id="A0A5S4G959"/>
<name>A0A5S4G959_9ACTN</name>
<reference evidence="2 3" key="1">
    <citation type="submission" date="2019-05" db="EMBL/GenBank/DDBJ databases">
        <title>Draft genome sequence of Nonomuraea zeae DSM 100528.</title>
        <authorList>
            <person name="Saricaoglu S."/>
            <person name="Isik K."/>
        </authorList>
    </citation>
    <scope>NUCLEOTIDE SEQUENCE [LARGE SCALE GENOMIC DNA]</scope>
    <source>
        <strain evidence="2 3">DSM 100528</strain>
    </source>
</reference>
<feature type="transmembrane region" description="Helical" evidence="1">
    <location>
        <begin position="34"/>
        <end position="52"/>
    </location>
</feature>
<protein>
    <submittedName>
        <fullName evidence="2">Uncharacterized protein</fullName>
    </submittedName>
</protein>
<proteinExistence type="predicted"/>
<keyword evidence="1" id="KW-0812">Transmembrane</keyword>
<keyword evidence="3" id="KW-1185">Reference proteome</keyword>
<evidence type="ECO:0000313" key="2">
    <source>
        <dbReference type="EMBL" id="TMR22520.1"/>
    </source>
</evidence>
<accession>A0A5S4G959</accession>
<keyword evidence="1" id="KW-0472">Membrane</keyword>
<evidence type="ECO:0000313" key="3">
    <source>
        <dbReference type="Proteomes" id="UP000306628"/>
    </source>
</evidence>
<sequence length="62" mass="6975">MWQRSLNWAAILLVGTFGLMWVGVVVYADETSATWMRIAQIIFGILLAGWALQKAISMFSKI</sequence>
<evidence type="ECO:0000256" key="1">
    <source>
        <dbReference type="SAM" id="Phobius"/>
    </source>
</evidence>